<evidence type="ECO:0000256" key="3">
    <source>
        <dbReference type="ARBA" id="ARBA00022547"/>
    </source>
</evidence>
<dbReference type="InterPro" id="IPR002146">
    <property type="entry name" value="ATP_synth_b/b'su_bac/chlpt"/>
</dbReference>
<dbReference type="GO" id="GO:0046961">
    <property type="term" value="F:proton-transporting ATPase activity, rotational mechanism"/>
    <property type="evidence" value="ECO:0007669"/>
    <property type="project" value="TreeGrafter"/>
</dbReference>
<keyword evidence="6 13" id="KW-1133">Transmembrane helix</keyword>
<evidence type="ECO:0000256" key="10">
    <source>
        <dbReference type="ARBA" id="ARBA00025198"/>
    </source>
</evidence>
<protein>
    <recommendedName>
        <fullName evidence="13">ATP synthase subunit b</fullName>
    </recommendedName>
    <alternativeName>
        <fullName evidence="13">ATP synthase F(0) sector subunit b</fullName>
    </alternativeName>
    <alternativeName>
        <fullName evidence="13">ATPase subunit I</fullName>
    </alternativeName>
    <alternativeName>
        <fullName evidence="13">F-type ATPase subunit b</fullName>
        <shortName evidence="13">F-ATPase subunit b</shortName>
    </alternativeName>
</protein>
<feature type="transmembrane region" description="Helical" evidence="13">
    <location>
        <begin position="15"/>
        <end position="34"/>
    </location>
</feature>
<gene>
    <name evidence="13" type="primary">atpF</name>
    <name evidence="16" type="ORF">DL238_14000</name>
</gene>
<comment type="caution">
    <text evidence="16">The sequence shown here is derived from an EMBL/GenBank/DDBJ whole genome shotgun (WGS) entry which is preliminary data.</text>
</comment>
<feature type="coiled-coil region" evidence="15">
    <location>
        <begin position="70"/>
        <end position="123"/>
    </location>
</feature>
<evidence type="ECO:0000256" key="2">
    <source>
        <dbReference type="ARBA" id="ARBA00022448"/>
    </source>
</evidence>
<dbReference type="PANTHER" id="PTHR33445">
    <property type="entry name" value="ATP SYNTHASE SUBUNIT B', CHLOROPLASTIC"/>
    <property type="match status" value="1"/>
</dbReference>
<dbReference type="HAMAP" id="MF_01398">
    <property type="entry name" value="ATP_synth_b_bprime"/>
    <property type="match status" value="1"/>
</dbReference>
<comment type="subcellular location">
    <subcellularLocation>
        <location evidence="13">Cell membrane</location>
        <topology evidence="13">Single-pass membrane protein</topology>
    </subcellularLocation>
    <subcellularLocation>
        <location evidence="12">Endomembrane system</location>
        <topology evidence="12">Single-pass membrane protein</topology>
    </subcellularLocation>
</comment>
<dbReference type="GO" id="GO:0046933">
    <property type="term" value="F:proton-transporting ATP synthase activity, rotational mechanism"/>
    <property type="evidence" value="ECO:0007669"/>
    <property type="project" value="UniProtKB-UniRule"/>
</dbReference>
<comment type="function">
    <text evidence="10 13">F(1)F(0) ATP synthase produces ATP from ADP in the presence of a proton or sodium gradient. F-type ATPases consist of two structural domains, F(1) containing the extramembraneous catalytic core and F(0) containing the membrane proton channel, linked together by a central stalk and a peripheral stalk. During catalysis, ATP synthesis in the catalytic domain of F(1) is coupled via a rotary mechanism of the central stalk subunits to proton translocation.</text>
</comment>
<comment type="subunit">
    <text evidence="13">F-type ATPases have 2 components, F(1) - the catalytic core - and F(0) - the membrane proton channel. F(1) has five subunits: alpha(3), beta(3), gamma(1), delta(1), epsilon(1). F(0) has three main subunits: a(1), b(2) and c(10-14). The alpha and beta chains form an alternating ring which encloses part of the gamma chain. F(1) is attached to F(0) by a central stalk formed by the gamma and epsilon chains, while a peripheral stalk is formed by the delta and b chains.</text>
</comment>
<evidence type="ECO:0000256" key="9">
    <source>
        <dbReference type="ARBA" id="ARBA00023310"/>
    </source>
</evidence>
<evidence type="ECO:0000256" key="8">
    <source>
        <dbReference type="ARBA" id="ARBA00023136"/>
    </source>
</evidence>
<evidence type="ECO:0000256" key="15">
    <source>
        <dbReference type="SAM" id="Coils"/>
    </source>
</evidence>
<evidence type="ECO:0000256" key="13">
    <source>
        <dbReference type="HAMAP-Rule" id="MF_01398"/>
    </source>
</evidence>
<name>A0A395LK13_9SPHN</name>
<keyword evidence="2 13" id="KW-0813">Transport</keyword>
<proteinExistence type="inferred from homology"/>
<evidence type="ECO:0000256" key="1">
    <source>
        <dbReference type="ARBA" id="ARBA00005513"/>
    </source>
</evidence>
<keyword evidence="8 13" id="KW-0472">Membrane</keyword>
<evidence type="ECO:0000256" key="11">
    <source>
        <dbReference type="ARBA" id="ARBA00025614"/>
    </source>
</evidence>
<organism evidence="16 17">
    <name type="scientific">Alteriqipengyuania lutimaris</name>
    <dbReference type="NCBI Taxonomy" id="1538146"/>
    <lineage>
        <taxon>Bacteria</taxon>
        <taxon>Pseudomonadati</taxon>
        <taxon>Pseudomonadota</taxon>
        <taxon>Alphaproteobacteria</taxon>
        <taxon>Sphingomonadales</taxon>
        <taxon>Erythrobacteraceae</taxon>
        <taxon>Alteriqipengyuania</taxon>
    </lineage>
</organism>
<reference evidence="16 17" key="1">
    <citation type="submission" date="2018-07" db="EMBL/GenBank/DDBJ databases">
        <title>Erythrobacter nanhaiensis sp. nov., a novel member of the genus Erythrobacter isolated from the South China Sea.</title>
        <authorList>
            <person name="Chen X."/>
            <person name="Liu J."/>
        </authorList>
    </citation>
    <scope>NUCLEOTIDE SEQUENCE [LARGE SCALE GENOMIC DNA]</scope>
    <source>
        <strain evidence="16 17">S-5</strain>
    </source>
</reference>
<evidence type="ECO:0000256" key="7">
    <source>
        <dbReference type="ARBA" id="ARBA00023065"/>
    </source>
</evidence>
<comment type="similarity">
    <text evidence="1 13 14">Belongs to the ATPase B chain family.</text>
</comment>
<keyword evidence="7 13" id="KW-0406">Ion transport</keyword>
<keyword evidence="15" id="KW-0175">Coiled coil</keyword>
<evidence type="ECO:0000256" key="12">
    <source>
        <dbReference type="ARBA" id="ARBA00037847"/>
    </source>
</evidence>
<evidence type="ECO:0000256" key="5">
    <source>
        <dbReference type="ARBA" id="ARBA00022781"/>
    </source>
</evidence>
<dbReference type="GO" id="GO:0005886">
    <property type="term" value="C:plasma membrane"/>
    <property type="evidence" value="ECO:0007669"/>
    <property type="project" value="UniProtKB-SubCell"/>
</dbReference>
<dbReference type="Pfam" id="PF00430">
    <property type="entry name" value="ATP-synt_B"/>
    <property type="match status" value="1"/>
</dbReference>
<sequence>MPQIDQLAETYSSQIFWLLVFFGITFFVVGRGMVPRVMDTMDKRSKQIADDISAAQSARDQADKEEEAWRVRENENRARAQALISEAKAEAAAKSEKKMSAAQKRLDKKLEEADARIAEARDSALTEIEAVATEAAQDIVAQLAGIKVTKPAANAAVKESLAHG</sequence>
<evidence type="ECO:0000313" key="16">
    <source>
        <dbReference type="EMBL" id="RDS75804.1"/>
    </source>
</evidence>
<dbReference type="OrthoDB" id="9805716at2"/>
<dbReference type="PANTHER" id="PTHR33445:SF1">
    <property type="entry name" value="ATP SYNTHASE SUBUNIT B"/>
    <property type="match status" value="1"/>
</dbReference>
<dbReference type="AlphaFoldDB" id="A0A395LK13"/>
<dbReference type="GO" id="GO:0045259">
    <property type="term" value="C:proton-transporting ATP synthase complex"/>
    <property type="evidence" value="ECO:0007669"/>
    <property type="project" value="UniProtKB-KW"/>
</dbReference>
<accession>A0A395LK13</accession>
<dbReference type="Proteomes" id="UP000254101">
    <property type="component" value="Unassembled WGS sequence"/>
</dbReference>
<keyword evidence="4 13" id="KW-0812">Transmembrane</keyword>
<keyword evidence="3 13" id="KW-0138">CF(0)</keyword>
<dbReference type="RefSeq" id="WP_115493072.1">
    <property type="nucleotide sequence ID" value="NZ_JACHWW010000002.1"/>
</dbReference>
<comment type="function">
    <text evidence="11">Component of the F(0) channel, it forms part of the peripheral stalk, linking F(1) to F(0). The b'-subunit is a diverged and duplicated form of b found in plants and photosynthetic bacteria.</text>
</comment>
<evidence type="ECO:0000256" key="6">
    <source>
        <dbReference type="ARBA" id="ARBA00022989"/>
    </source>
</evidence>
<keyword evidence="5 13" id="KW-0375">Hydrogen ion transport</keyword>
<dbReference type="GO" id="GO:0012505">
    <property type="term" value="C:endomembrane system"/>
    <property type="evidence" value="ECO:0007669"/>
    <property type="project" value="UniProtKB-SubCell"/>
</dbReference>
<keyword evidence="13" id="KW-1003">Cell membrane</keyword>
<evidence type="ECO:0000256" key="14">
    <source>
        <dbReference type="RuleBase" id="RU003848"/>
    </source>
</evidence>
<evidence type="ECO:0000313" key="17">
    <source>
        <dbReference type="Proteomes" id="UP000254101"/>
    </source>
</evidence>
<dbReference type="CDD" id="cd06503">
    <property type="entry name" value="ATP-synt_Fo_b"/>
    <property type="match status" value="1"/>
</dbReference>
<evidence type="ECO:0000256" key="4">
    <source>
        <dbReference type="ARBA" id="ARBA00022692"/>
    </source>
</evidence>
<keyword evidence="17" id="KW-1185">Reference proteome</keyword>
<keyword evidence="9 13" id="KW-0066">ATP synthesis</keyword>
<dbReference type="InterPro" id="IPR050059">
    <property type="entry name" value="ATP_synthase_B_chain"/>
</dbReference>
<dbReference type="EMBL" id="QRBB01000002">
    <property type="protein sequence ID" value="RDS75804.1"/>
    <property type="molecule type" value="Genomic_DNA"/>
</dbReference>